<dbReference type="InterPro" id="IPR012349">
    <property type="entry name" value="Split_barrel_FMN-bd"/>
</dbReference>
<evidence type="ECO:0000313" key="2">
    <source>
        <dbReference type="Proteomes" id="UP001058120"/>
    </source>
</evidence>
<proteinExistence type="predicted"/>
<organism evidence="1 2">
    <name type="scientific">Taurinivorans muris</name>
    <dbReference type="NCBI Taxonomy" id="2787751"/>
    <lineage>
        <taxon>Bacteria</taxon>
        <taxon>Pseudomonadati</taxon>
        <taxon>Thermodesulfobacteriota</taxon>
        <taxon>Desulfovibrionia</taxon>
        <taxon>Desulfovibrionales</taxon>
        <taxon>Desulfovibrionaceae</taxon>
        <taxon>Taurinivorans</taxon>
    </lineage>
</organism>
<reference evidence="1" key="1">
    <citation type="submission" date="2020-12" db="EMBL/GenBank/DDBJ databases">
        <title>Taurinivorans muris gen. nov., sp. nov., fundamental and realized metabolic niche of a ubiquitous sulfidogenic bacterium in the murine intestine.</title>
        <authorList>
            <person name="Ye H."/>
            <person name="Hanson B.T."/>
            <person name="Loy A."/>
        </authorList>
    </citation>
    <scope>NUCLEOTIDE SEQUENCE</scope>
    <source>
        <strain evidence="1">LT0009</strain>
    </source>
</reference>
<dbReference type="Gene3D" id="2.30.110.10">
    <property type="entry name" value="Electron Transport, Fmn-binding Protein, Chain A"/>
    <property type="match status" value="1"/>
</dbReference>
<sequence>MRRKDKEITSEDEILRIIQNARICHVAFHDEKYPYIVPLCYGFDHQGNKKSLYFHVAKSGKKLDLIMKNPHVAFEIERDVSIYRGKSVCDYSMVFESVCGTGTMRIIDDENEKIYALQCVTKHNSFYDKNEKHTSAVDTELYNAYFDVEHVQGIVLLELIIESWTGKNSKPH</sequence>
<keyword evidence="2" id="KW-1185">Reference proteome</keyword>
<gene>
    <name evidence="1" type="ORF">JBF11_04995</name>
</gene>
<dbReference type="PANTHER" id="PTHR34071">
    <property type="entry name" value="5-NITROIMIDAZOLE ANTIBIOTICS RESISTANCE PROTEIN, NIMA-FAMILY-RELATED PROTEIN-RELATED"/>
    <property type="match status" value="1"/>
</dbReference>
<evidence type="ECO:0000313" key="1">
    <source>
        <dbReference type="EMBL" id="UWX06666.1"/>
    </source>
</evidence>
<dbReference type="EMBL" id="CP065938">
    <property type="protein sequence ID" value="UWX06666.1"/>
    <property type="molecule type" value="Genomic_DNA"/>
</dbReference>
<dbReference type="SUPFAM" id="SSF50475">
    <property type="entry name" value="FMN-binding split barrel"/>
    <property type="match status" value="1"/>
</dbReference>
<dbReference type="Pfam" id="PF12900">
    <property type="entry name" value="Pyridox_ox_2"/>
    <property type="match status" value="1"/>
</dbReference>
<dbReference type="Proteomes" id="UP001058120">
    <property type="component" value="Chromosome"/>
</dbReference>
<dbReference type="PANTHER" id="PTHR34071:SF2">
    <property type="entry name" value="FLAVIN-NUCLEOTIDE-BINDING PROTEIN"/>
    <property type="match status" value="1"/>
</dbReference>
<accession>A0ABY5Y5C3</accession>
<protein>
    <submittedName>
        <fullName evidence="1">Pyridoxamine 5'-phosphate oxidase family protein</fullName>
    </submittedName>
</protein>
<name>A0ABY5Y5C3_9BACT</name>
<dbReference type="RefSeq" id="WP_334316277.1">
    <property type="nucleotide sequence ID" value="NZ_CP065938.1"/>
</dbReference>
<dbReference type="InterPro" id="IPR024747">
    <property type="entry name" value="Pyridox_Oxase-rel"/>
</dbReference>